<evidence type="ECO:0000313" key="1">
    <source>
        <dbReference type="EMBL" id="KAL3273595.1"/>
    </source>
</evidence>
<dbReference type="Proteomes" id="UP001516400">
    <property type="component" value="Unassembled WGS sequence"/>
</dbReference>
<protein>
    <submittedName>
        <fullName evidence="1">Uncharacterized protein</fullName>
    </submittedName>
</protein>
<dbReference type="EMBL" id="JABFTP020000062">
    <property type="protein sequence ID" value="KAL3273595.1"/>
    <property type="molecule type" value="Genomic_DNA"/>
</dbReference>
<reference evidence="1 2" key="1">
    <citation type="journal article" date="2021" name="BMC Biol.">
        <title>Horizontally acquired antibacterial genes associated with adaptive radiation of ladybird beetles.</title>
        <authorList>
            <person name="Li H.S."/>
            <person name="Tang X.F."/>
            <person name="Huang Y.H."/>
            <person name="Xu Z.Y."/>
            <person name="Chen M.L."/>
            <person name="Du X.Y."/>
            <person name="Qiu B.Y."/>
            <person name="Chen P.T."/>
            <person name="Zhang W."/>
            <person name="Slipinski A."/>
            <person name="Escalona H.E."/>
            <person name="Waterhouse R.M."/>
            <person name="Zwick A."/>
            <person name="Pang H."/>
        </authorList>
    </citation>
    <scope>NUCLEOTIDE SEQUENCE [LARGE SCALE GENOMIC DNA]</scope>
    <source>
        <strain evidence="1">SYSU2018</strain>
    </source>
</reference>
<dbReference type="Gene3D" id="2.60.120.650">
    <property type="entry name" value="Cupin"/>
    <property type="match status" value="1"/>
</dbReference>
<dbReference type="AlphaFoldDB" id="A0ABD2N4H4"/>
<keyword evidence="2" id="KW-1185">Reference proteome</keyword>
<name>A0ABD2N4H4_9CUCU</name>
<proteinExistence type="predicted"/>
<dbReference type="SUPFAM" id="SSF57903">
    <property type="entry name" value="FYVE/PHD zinc finger"/>
    <property type="match status" value="1"/>
</dbReference>
<organism evidence="1 2">
    <name type="scientific">Cryptolaemus montrouzieri</name>
    <dbReference type="NCBI Taxonomy" id="559131"/>
    <lineage>
        <taxon>Eukaryota</taxon>
        <taxon>Metazoa</taxon>
        <taxon>Ecdysozoa</taxon>
        <taxon>Arthropoda</taxon>
        <taxon>Hexapoda</taxon>
        <taxon>Insecta</taxon>
        <taxon>Pterygota</taxon>
        <taxon>Neoptera</taxon>
        <taxon>Endopterygota</taxon>
        <taxon>Coleoptera</taxon>
        <taxon>Polyphaga</taxon>
        <taxon>Cucujiformia</taxon>
        <taxon>Coccinelloidea</taxon>
        <taxon>Coccinellidae</taxon>
        <taxon>Scymninae</taxon>
        <taxon>Scymnini</taxon>
        <taxon>Cryptolaemus</taxon>
    </lineage>
</organism>
<sequence length="152" mass="16803">MGCSTLCIVCRKTIGKSGYKIRCSGKCCGWAYITCTNIEREDILARKALSWTCAGCSTAAPSSSSDDSTDEDKVLEKLDFEVEQTETREVDEFSELRTRLKIEKHGSFGVLQENIRSIAKNLDAFKVNLAQVSSFDDCIVLPDIILFIMVAG</sequence>
<comment type="caution">
    <text evidence="1">The sequence shown here is derived from an EMBL/GenBank/DDBJ whole genome shotgun (WGS) entry which is preliminary data.</text>
</comment>
<accession>A0ABD2N4H4</accession>
<evidence type="ECO:0000313" key="2">
    <source>
        <dbReference type="Proteomes" id="UP001516400"/>
    </source>
</evidence>
<gene>
    <name evidence="1" type="ORF">HHI36_015027</name>
</gene>
<dbReference type="InterPro" id="IPR011011">
    <property type="entry name" value="Znf_FYVE_PHD"/>
</dbReference>